<name>A0ABU1HM48_9MICO</name>
<evidence type="ECO:0000256" key="4">
    <source>
        <dbReference type="ARBA" id="ARBA00023295"/>
    </source>
</evidence>
<proteinExistence type="predicted"/>
<dbReference type="Pfam" id="PF16875">
    <property type="entry name" value="Glyco_hydro_36N"/>
    <property type="match status" value="1"/>
</dbReference>
<dbReference type="InterPro" id="IPR002252">
    <property type="entry name" value="Glyco_hydro_36"/>
</dbReference>
<comment type="catalytic activity">
    <reaction evidence="1">
        <text>Hydrolysis of terminal, non-reducing alpha-D-galactose residues in alpha-D-galactosides, including galactose oligosaccharides, galactomannans and galactolipids.</text>
        <dbReference type="EC" id="3.2.1.22"/>
    </reaction>
</comment>
<dbReference type="Pfam" id="PF02065">
    <property type="entry name" value="Melibiase"/>
    <property type="match status" value="1"/>
</dbReference>
<evidence type="ECO:0000313" key="7">
    <source>
        <dbReference type="Proteomes" id="UP001249291"/>
    </source>
</evidence>
<reference evidence="6 7" key="1">
    <citation type="submission" date="2023-08" db="EMBL/GenBank/DDBJ databases">
        <title>Functional and genomic diversity of the sorghum phyllosphere microbiome.</title>
        <authorList>
            <person name="Shade A."/>
        </authorList>
    </citation>
    <scope>NUCLEOTIDE SEQUENCE [LARGE SCALE GENOMIC DNA]</scope>
    <source>
        <strain evidence="6 7">SORGH_AS_0445</strain>
    </source>
</reference>
<dbReference type="GO" id="GO:0004557">
    <property type="term" value="F:alpha-galactosidase activity"/>
    <property type="evidence" value="ECO:0007669"/>
    <property type="project" value="UniProtKB-EC"/>
</dbReference>
<keyword evidence="3 6" id="KW-0378">Hydrolase</keyword>
<dbReference type="InterPro" id="IPR031704">
    <property type="entry name" value="Glyco_hydro_36_N"/>
</dbReference>
<evidence type="ECO:0000256" key="3">
    <source>
        <dbReference type="ARBA" id="ARBA00022801"/>
    </source>
</evidence>
<dbReference type="SUPFAM" id="SSF51445">
    <property type="entry name" value="(Trans)glycosidases"/>
    <property type="match status" value="1"/>
</dbReference>
<evidence type="ECO:0000259" key="5">
    <source>
        <dbReference type="Pfam" id="PF16875"/>
    </source>
</evidence>
<dbReference type="EMBL" id="JAVIZQ010000001">
    <property type="protein sequence ID" value="MDR6141118.1"/>
    <property type="molecule type" value="Genomic_DNA"/>
</dbReference>
<dbReference type="Gene3D" id="3.20.20.70">
    <property type="entry name" value="Aldolase class I"/>
    <property type="match status" value="1"/>
</dbReference>
<sequence length="734" mass="80315">MTSRADTVVALRASGVVFVLQISAPIPRVLHWGADLGESTAATAYALALTASPAQLNNSPDIPRSFSALPTEYEGWSGTPALSGHAQGRATTPRPRLVRHDVVIPSDGVGGRIALEFEDEVCGIRTQLRYHLDAHGVLAVDASLTRAAELSPRIGDTAYTVGAFLALLPLPERATEILDFTGKWCRERSPQRSPFGFGTHLRSAHRGKPGHDSPFLFAAGTEGFGFGHGEIWAVHLAWSGEQQYLAERLPEGAGAFSSVLGAGEDLHPGEIILEDGERYDAPTALFVWSDDGLDAISDRLHRRLRARDSHPRGPRPLVLNTWEAVYFDHDLARLTALIERAAEVGVERIVLDDGWFRGRREADAGLGDWFVDEEVWPQGLSPLVDVVRAHGMQFGLWFEPEMINLDSDLARSHPDWVLGPAEGFGPESRSQHVLDIARPEAYEYLLERIDALVREHSIDYLKWDHNRDLLEAVSRGTDGDRPSVHRQTEALYRLLDELRLRHPELEIETCSGGGGRVDLGILDRTDRVWASDCNDPVERIQIERWTRTIVPPELIGSHLGAARSHTTARTTDLSFRLATSLTAHAGIEQDLTSVDDDELAAIARWAGMYREFRDLLHSGRVVNADLADQATSLSGIVAQDGSAALFTWSRFATSAAGQSGRVRFPGLDAHAAYSVRIREDLGSASRHGGDPVWVTTALAGAIEVPGVVLSTVGVPLPTLNAQQAMLIEIRRTDS</sequence>
<dbReference type="InterPro" id="IPR050985">
    <property type="entry name" value="Alpha-glycosidase_related"/>
</dbReference>
<dbReference type="PRINTS" id="PR00743">
    <property type="entry name" value="GLHYDRLASE36"/>
</dbReference>
<gene>
    <name evidence="6" type="ORF">QE375_000672</name>
</gene>
<dbReference type="Gene3D" id="2.70.98.60">
    <property type="entry name" value="alpha-galactosidase from lactobacil brevis"/>
    <property type="match status" value="1"/>
</dbReference>
<dbReference type="PANTHER" id="PTHR43053:SF3">
    <property type="entry name" value="ALPHA-GALACTOSIDASE C-RELATED"/>
    <property type="match status" value="1"/>
</dbReference>
<dbReference type="InterPro" id="IPR038417">
    <property type="entry name" value="Alpga-gal_N_sf"/>
</dbReference>
<dbReference type="Proteomes" id="UP001249291">
    <property type="component" value="Unassembled WGS sequence"/>
</dbReference>
<dbReference type="CDD" id="cd14791">
    <property type="entry name" value="GH36"/>
    <property type="match status" value="1"/>
</dbReference>
<dbReference type="InterPro" id="IPR017853">
    <property type="entry name" value="GH"/>
</dbReference>
<evidence type="ECO:0000256" key="1">
    <source>
        <dbReference type="ARBA" id="ARBA00001255"/>
    </source>
</evidence>
<evidence type="ECO:0000313" key="6">
    <source>
        <dbReference type="EMBL" id="MDR6141118.1"/>
    </source>
</evidence>
<keyword evidence="7" id="KW-1185">Reference proteome</keyword>
<dbReference type="InterPro" id="IPR013785">
    <property type="entry name" value="Aldolase_TIM"/>
</dbReference>
<organism evidence="6 7">
    <name type="scientific">Microbacterium foliorum</name>
    <dbReference type="NCBI Taxonomy" id="104336"/>
    <lineage>
        <taxon>Bacteria</taxon>
        <taxon>Bacillati</taxon>
        <taxon>Actinomycetota</taxon>
        <taxon>Actinomycetes</taxon>
        <taxon>Micrococcales</taxon>
        <taxon>Microbacteriaceae</taxon>
        <taxon>Microbacterium</taxon>
    </lineage>
</organism>
<keyword evidence="4 6" id="KW-0326">Glycosidase</keyword>
<dbReference type="RefSeq" id="WP_309687567.1">
    <property type="nucleotide sequence ID" value="NZ_JAVIZQ010000001.1"/>
</dbReference>
<dbReference type="EC" id="3.2.1.22" evidence="2"/>
<feature type="domain" description="Glycosyl hydrolase family 36 N-terminal" evidence="5">
    <location>
        <begin position="27"/>
        <end position="273"/>
    </location>
</feature>
<dbReference type="PANTHER" id="PTHR43053">
    <property type="entry name" value="GLYCOSIDASE FAMILY 31"/>
    <property type="match status" value="1"/>
</dbReference>
<comment type="caution">
    <text evidence="6">The sequence shown here is derived from an EMBL/GenBank/DDBJ whole genome shotgun (WGS) entry which is preliminary data.</text>
</comment>
<evidence type="ECO:0000256" key="2">
    <source>
        <dbReference type="ARBA" id="ARBA00012755"/>
    </source>
</evidence>
<accession>A0ABU1HM48</accession>
<protein>
    <recommendedName>
        <fullName evidence="2">alpha-galactosidase</fullName>
        <ecNumber evidence="2">3.2.1.22</ecNumber>
    </recommendedName>
</protein>